<sequence>MNPIFPLQVIFGAQALGTRGSIDIKQNSLAIKKGYVVYEIPFQQIEQFHLQHRMMRFHSKSYTRGESFRIKIKAGADSIRCQWDTSWTMDPNQDPVASVQALITALVEAGLPQTKIKHNKGYIPLILFFGVLGLIAWYTFS</sequence>
<protein>
    <submittedName>
        <fullName evidence="2">Uncharacterized protein</fullName>
    </submittedName>
</protein>
<accession>A0A2H0TR71</accession>
<organism evidence="2 3">
    <name type="scientific">Candidatus Magasanikbacteria bacterium CG10_big_fil_rev_8_21_14_0_10_47_10</name>
    <dbReference type="NCBI Taxonomy" id="1974652"/>
    <lineage>
        <taxon>Bacteria</taxon>
        <taxon>Candidatus Magasanikiibacteriota</taxon>
    </lineage>
</organism>
<feature type="transmembrane region" description="Helical" evidence="1">
    <location>
        <begin position="122"/>
        <end position="140"/>
    </location>
</feature>
<evidence type="ECO:0000313" key="2">
    <source>
        <dbReference type="EMBL" id="PIR74673.1"/>
    </source>
</evidence>
<keyword evidence="1" id="KW-1133">Transmembrane helix</keyword>
<gene>
    <name evidence="2" type="ORF">COU35_01215</name>
</gene>
<proteinExistence type="predicted"/>
<reference evidence="3" key="1">
    <citation type="submission" date="2017-09" db="EMBL/GenBank/DDBJ databases">
        <title>Depth-based differentiation of microbial function through sediment-hosted aquifers and enrichment of novel symbionts in the deep terrestrial subsurface.</title>
        <authorList>
            <person name="Probst A.J."/>
            <person name="Ladd B."/>
            <person name="Jarett J.K."/>
            <person name="Geller-Mcgrath D.E."/>
            <person name="Sieber C.M.K."/>
            <person name="Emerson J.B."/>
            <person name="Anantharaman K."/>
            <person name="Thomas B.C."/>
            <person name="Malmstrom R."/>
            <person name="Stieglmeier M."/>
            <person name="Klingl A."/>
            <person name="Woyke T."/>
            <person name="Ryan C.M."/>
            <person name="Banfield J.F."/>
        </authorList>
    </citation>
    <scope>NUCLEOTIDE SEQUENCE [LARGE SCALE GENOMIC DNA]</scope>
</reference>
<keyword evidence="1" id="KW-0812">Transmembrane</keyword>
<dbReference type="AlphaFoldDB" id="A0A2H0TR71"/>
<keyword evidence="1" id="KW-0472">Membrane</keyword>
<evidence type="ECO:0000313" key="3">
    <source>
        <dbReference type="Proteomes" id="UP000230154"/>
    </source>
</evidence>
<comment type="caution">
    <text evidence="2">The sequence shown here is derived from an EMBL/GenBank/DDBJ whole genome shotgun (WGS) entry which is preliminary data.</text>
</comment>
<dbReference type="Proteomes" id="UP000230154">
    <property type="component" value="Unassembled WGS sequence"/>
</dbReference>
<name>A0A2H0TR71_9BACT</name>
<evidence type="ECO:0000256" key="1">
    <source>
        <dbReference type="SAM" id="Phobius"/>
    </source>
</evidence>
<dbReference type="EMBL" id="PFCB01000010">
    <property type="protein sequence ID" value="PIR74673.1"/>
    <property type="molecule type" value="Genomic_DNA"/>
</dbReference>